<accession>A0A7G9T4N0</accession>
<evidence type="ECO:0000313" key="1">
    <source>
        <dbReference type="EMBL" id="QNN75055.1"/>
    </source>
</evidence>
<dbReference type="Proteomes" id="UP000515800">
    <property type="component" value="Chromosome"/>
</dbReference>
<dbReference type="AlphaFoldDB" id="A0A7G9T4N0"/>
<keyword evidence="2" id="KW-1185">Reference proteome</keyword>
<dbReference type="KEGG" id="wdi:H9L19_06660"/>
<reference evidence="1 2" key="1">
    <citation type="submission" date="2020-08" db="EMBL/GenBank/DDBJ databases">
        <title>Genome sequence of Weissella diestrammenae KACC 16890T.</title>
        <authorList>
            <person name="Hyun D.-W."/>
            <person name="Bae J.-W."/>
        </authorList>
    </citation>
    <scope>NUCLEOTIDE SEQUENCE [LARGE SCALE GENOMIC DNA]</scope>
    <source>
        <strain evidence="1 2">KACC 16890</strain>
    </source>
</reference>
<protein>
    <submittedName>
        <fullName evidence="1">Uncharacterized protein</fullName>
    </submittedName>
</protein>
<evidence type="ECO:0000313" key="2">
    <source>
        <dbReference type="Proteomes" id="UP000515800"/>
    </source>
</evidence>
<dbReference type="EMBL" id="CP060724">
    <property type="protein sequence ID" value="QNN75055.1"/>
    <property type="molecule type" value="Genomic_DNA"/>
</dbReference>
<dbReference type="RefSeq" id="WP_187528890.1">
    <property type="nucleotide sequence ID" value="NZ_CP060724.1"/>
</dbReference>
<sequence length="73" mass="8454">MASSALYIRIDNVLNNMNRSWEWLASQIYNSKGTSLKGSYLSSLTQKMQNDVELTKSEKKYVQEMKNILNFAE</sequence>
<proteinExistence type="predicted"/>
<name>A0A7G9T4N0_9LACO</name>
<organism evidence="1 2">
    <name type="scientific">Weissella diestrammenae</name>
    <dbReference type="NCBI Taxonomy" id="1162633"/>
    <lineage>
        <taxon>Bacteria</taxon>
        <taxon>Bacillati</taxon>
        <taxon>Bacillota</taxon>
        <taxon>Bacilli</taxon>
        <taxon>Lactobacillales</taxon>
        <taxon>Lactobacillaceae</taxon>
        <taxon>Weissella</taxon>
    </lineage>
</organism>
<gene>
    <name evidence="1" type="ORF">H9L19_06660</name>
</gene>